<dbReference type="Gene3D" id="3.30.70.100">
    <property type="match status" value="1"/>
</dbReference>
<dbReference type="AlphaFoldDB" id="A0A9D1F2W1"/>
<evidence type="ECO:0000313" key="2">
    <source>
        <dbReference type="EMBL" id="HIS46315.1"/>
    </source>
</evidence>
<organism evidence="2 3">
    <name type="scientific">Candidatus Scybalocola faecigallinarum</name>
    <dbReference type="NCBI Taxonomy" id="2840941"/>
    <lineage>
        <taxon>Bacteria</taxon>
        <taxon>Bacillati</taxon>
        <taxon>Bacillota</taxon>
        <taxon>Clostridia</taxon>
        <taxon>Lachnospirales</taxon>
        <taxon>Lachnospiraceae</taxon>
        <taxon>Lachnospiraceae incertae sedis</taxon>
        <taxon>Candidatus Scybalocola (ex Gilroy et al. 2021)</taxon>
    </lineage>
</organism>
<dbReference type="EMBL" id="DVIT01000007">
    <property type="protein sequence ID" value="HIS46315.1"/>
    <property type="molecule type" value="Genomic_DNA"/>
</dbReference>
<comment type="caution">
    <text evidence="2">The sequence shown here is derived from an EMBL/GenBank/DDBJ whole genome shotgun (WGS) entry which is preliminary data.</text>
</comment>
<sequence>MIRHISIFFLKENVSENEKAQALEALRHVGDGMDDVLDCQAGADCMERPPKGLPGLPEFGNLVQVIDFKTRVMYVKSPAGEDYIDQMQAMEDEATVSPLAGYMFDDTNFQTESSVIYSTIQEYLPRLQNGMCDSEEATLDLIDEFVGRLEAAGINGVIEANQQQLNDYLAAQS</sequence>
<name>A0A9D1F2W1_9FIRM</name>
<reference evidence="2" key="1">
    <citation type="submission" date="2020-10" db="EMBL/GenBank/DDBJ databases">
        <authorList>
            <person name="Gilroy R."/>
        </authorList>
    </citation>
    <scope>NUCLEOTIDE SEQUENCE</scope>
    <source>
        <strain evidence="2">CHK178-757</strain>
    </source>
</reference>
<reference evidence="2" key="2">
    <citation type="journal article" date="2021" name="PeerJ">
        <title>Extensive microbial diversity within the chicken gut microbiome revealed by metagenomics and culture.</title>
        <authorList>
            <person name="Gilroy R."/>
            <person name="Ravi A."/>
            <person name="Getino M."/>
            <person name="Pursley I."/>
            <person name="Horton D.L."/>
            <person name="Alikhan N.F."/>
            <person name="Baker D."/>
            <person name="Gharbi K."/>
            <person name="Hall N."/>
            <person name="Watson M."/>
            <person name="Adriaenssens E.M."/>
            <person name="Foster-Nyarko E."/>
            <person name="Jarju S."/>
            <person name="Secka A."/>
            <person name="Antonio M."/>
            <person name="Oren A."/>
            <person name="Chaudhuri R.R."/>
            <person name="La Ragione R."/>
            <person name="Hildebrand F."/>
            <person name="Pallen M.J."/>
        </authorList>
    </citation>
    <scope>NUCLEOTIDE SEQUENCE</scope>
    <source>
        <strain evidence="2">CHK178-757</strain>
    </source>
</reference>
<evidence type="ECO:0000313" key="3">
    <source>
        <dbReference type="Proteomes" id="UP000823927"/>
    </source>
</evidence>
<dbReference type="Proteomes" id="UP000823927">
    <property type="component" value="Unassembled WGS sequence"/>
</dbReference>
<accession>A0A9D1F2W1</accession>
<gene>
    <name evidence="2" type="ORF">IAB46_01945</name>
</gene>
<feature type="domain" description="DUF3502" evidence="1">
    <location>
        <begin position="98"/>
        <end position="170"/>
    </location>
</feature>
<proteinExistence type="predicted"/>
<dbReference type="InterPro" id="IPR022627">
    <property type="entry name" value="DUF3502"/>
</dbReference>
<evidence type="ECO:0000259" key="1">
    <source>
        <dbReference type="Pfam" id="PF12010"/>
    </source>
</evidence>
<protein>
    <submittedName>
        <fullName evidence="2">DUF3502 domain-containing protein</fullName>
    </submittedName>
</protein>
<dbReference type="Pfam" id="PF12010">
    <property type="entry name" value="DUF3502"/>
    <property type="match status" value="1"/>
</dbReference>